<organism evidence="1 2">
    <name type="scientific">Rufibacter latericius</name>
    <dbReference type="NCBI Taxonomy" id="2487040"/>
    <lineage>
        <taxon>Bacteria</taxon>
        <taxon>Pseudomonadati</taxon>
        <taxon>Bacteroidota</taxon>
        <taxon>Cytophagia</taxon>
        <taxon>Cytophagales</taxon>
        <taxon>Hymenobacteraceae</taxon>
        <taxon>Rufibacter</taxon>
    </lineage>
</organism>
<keyword evidence="2" id="KW-1185">Reference proteome</keyword>
<name>A0A3M9MAG5_9BACT</name>
<evidence type="ECO:0000313" key="2">
    <source>
        <dbReference type="Proteomes" id="UP000272117"/>
    </source>
</evidence>
<dbReference type="EMBL" id="RJJD01000023">
    <property type="protein sequence ID" value="RNI21853.1"/>
    <property type="molecule type" value="Genomic_DNA"/>
</dbReference>
<sequence length="98" mass="11369">MALFSAYLEWVFLKYMKRNPGLARLLSQQTVPFSLYLPLPLKLLPAYRPPWKGVSILWSIRDKEGCKPDSREYACKQKTRLGASLPKPAPKRVFFLQL</sequence>
<comment type="caution">
    <text evidence="1">The sequence shown here is derived from an EMBL/GenBank/DDBJ whole genome shotgun (WGS) entry which is preliminary data.</text>
</comment>
<protein>
    <submittedName>
        <fullName evidence="1">Uncharacterized protein</fullName>
    </submittedName>
</protein>
<dbReference type="Proteomes" id="UP000272117">
    <property type="component" value="Unassembled WGS sequence"/>
</dbReference>
<gene>
    <name evidence="1" type="ORF">EFB08_22160</name>
</gene>
<accession>A0A3M9MAG5</accession>
<dbReference type="AlphaFoldDB" id="A0A3M9MAG5"/>
<proteinExistence type="predicted"/>
<evidence type="ECO:0000313" key="1">
    <source>
        <dbReference type="EMBL" id="RNI21853.1"/>
    </source>
</evidence>
<reference evidence="1 2" key="1">
    <citation type="submission" date="2018-11" db="EMBL/GenBank/DDBJ databases">
        <title>Rufibacter latericius sp. nov., isolated from water in Baiyang Lake.</title>
        <authorList>
            <person name="Yang Y."/>
        </authorList>
    </citation>
    <scope>NUCLEOTIDE SEQUENCE [LARGE SCALE GENOMIC DNA]</scope>
    <source>
        <strain evidence="1 2">R-22-1c-1</strain>
    </source>
</reference>